<evidence type="ECO:0000313" key="7">
    <source>
        <dbReference type="Proteomes" id="UP001501521"/>
    </source>
</evidence>
<feature type="transmembrane region" description="Helical" evidence="5">
    <location>
        <begin position="43"/>
        <end position="64"/>
    </location>
</feature>
<keyword evidence="4 5" id="KW-0472">Membrane</keyword>
<feature type="transmembrane region" description="Helical" evidence="5">
    <location>
        <begin position="70"/>
        <end position="89"/>
    </location>
</feature>
<accession>A0ABP9FHT9</accession>
<evidence type="ECO:0000256" key="3">
    <source>
        <dbReference type="ARBA" id="ARBA00022989"/>
    </source>
</evidence>
<comment type="subcellular location">
    <subcellularLocation>
        <location evidence="1">Membrane</location>
        <topology evidence="1">Multi-pass membrane protein</topology>
    </subcellularLocation>
</comment>
<dbReference type="Proteomes" id="UP001501521">
    <property type="component" value="Unassembled WGS sequence"/>
</dbReference>
<keyword evidence="3 5" id="KW-1133">Transmembrane helix</keyword>
<dbReference type="Pfam" id="PF02361">
    <property type="entry name" value="CbiQ"/>
    <property type="match status" value="1"/>
</dbReference>
<organism evidence="6 7">
    <name type="scientific">Tessaracoccus lubricantis</name>
    <dbReference type="NCBI Taxonomy" id="545543"/>
    <lineage>
        <taxon>Bacteria</taxon>
        <taxon>Bacillati</taxon>
        <taxon>Actinomycetota</taxon>
        <taxon>Actinomycetes</taxon>
        <taxon>Propionibacteriales</taxon>
        <taxon>Propionibacteriaceae</taxon>
        <taxon>Tessaracoccus</taxon>
    </lineage>
</organism>
<sequence length="206" mass="22425">MSAHTSVLGTFEPGNGWLFRLPVGAKYLILLALAVPPIFIFRWWATLAGLVLVLVALLASALGLRRIFAFGWYIWFFLGLLAIYQAIGLRWEAAFVTAGNMLLAVLAARMLTLTTSTADLLDALSRGLRVLRYVRINPDAVALMVALMVRSIPFLAGSIEDARAAARARGKERNVALLLTPAVVNAVSYAQRTGEALHARGLPEEH</sequence>
<dbReference type="InterPro" id="IPR003339">
    <property type="entry name" value="ABC/ECF_trnsptr_transmembrane"/>
</dbReference>
<keyword evidence="2 5" id="KW-0812">Transmembrane</keyword>
<reference evidence="7" key="1">
    <citation type="journal article" date="2019" name="Int. J. Syst. Evol. Microbiol.">
        <title>The Global Catalogue of Microorganisms (GCM) 10K type strain sequencing project: providing services to taxonomists for standard genome sequencing and annotation.</title>
        <authorList>
            <consortium name="The Broad Institute Genomics Platform"/>
            <consortium name="The Broad Institute Genome Sequencing Center for Infectious Disease"/>
            <person name="Wu L."/>
            <person name="Ma J."/>
        </authorList>
    </citation>
    <scope>NUCLEOTIDE SEQUENCE [LARGE SCALE GENOMIC DNA]</scope>
    <source>
        <strain evidence="7">JCM 19125</strain>
    </source>
</reference>
<evidence type="ECO:0000256" key="1">
    <source>
        <dbReference type="ARBA" id="ARBA00004141"/>
    </source>
</evidence>
<gene>
    <name evidence="6" type="ORF">GCM10025789_22960</name>
</gene>
<proteinExistence type="predicted"/>
<evidence type="ECO:0000313" key="6">
    <source>
        <dbReference type="EMBL" id="GAA4903432.1"/>
    </source>
</evidence>
<protein>
    <recommendedName>
        <fullName evidence="8">Energy-coupling factor transporter transmembrane protein EcfT</fullName>
    </recommendedName>
</protein>
<evidence type="ECO:0000256" key="4">
    <source>
        <dbReference type="ARBA" id="ARBA00023136"/>
    </source>
</evidence>
<evidence type="ECO:0000256" key="2">
    <source>
        <dbReference type="ARBA" id="ARBA00022692"/>
    </source>
</evidence>
<name>A0ABP9FHT9_9ACTN</name>
<evidence type="ECO:0000256" key="5">
    <source>
        <dbReference type="SAM" id="Phobius"/>
    </source>
</evidence>
<evidence type="ECO:0008006" key="8">
    <source>
        <dbReference type="Google" id="ProtNLM"/>
    </source>
</evidence>
<dbReference type="RefSeq" id="WP_345582972.1">
    <property type="nucleotide sequence ID" value="NZ_BAABLV010000036.1"/>
</dbReference>
<keyword evidence="7" id="KW-1185">Reference proteome</keyword>
<dbReference type="EMBL" id="BAABLV010000036">
    <property type="protein sequence ID" value="GAA4903432.1"/>
    <property type="molecule type" value="Genomic_DNA"/>
</dbReference>
<comment type="caution">
    <text evidence="6">The sequence shown here is derived from an EMBL/GenBank/DDBJ whole genome shotgun (WGS) entry which is preliminary data.</text>
</comment>
<feature type="transmembrane region" description="Helical" evidence="5">
    <location>
        <begin position="101"/>
        <end position="121"/>
    </location>
</feature>